<evidence type="ECO:0008006" key="4">
    <source>
        <dbReference type="Google" id="ProtNLM"/>
    </source>
</evidence>
<accession>A0AAN6LPJ9</accession>
<gene>
    <name evidence="2" type="ORF">GRF29_164g987699</name>
</gene>
<sequence length="300" mass="34375">MQVSLLDQRLSQLYMDGLFLDLSEKEFLERLEGRSAWKERSDKTLSDIHWPEFKNRTGVQLQNLQRSNTSDRQSNAEDNPFTIKPDLTNKSSIEVVYLGSSMLERLKTTGASTELAQLSREGVAWNAGCGGDKNENVIYRLICGEENLLSALKAAGNVRLWVLMSGTNNLRKKPFRSSDIESYRLLLQACLWIAPESKIIACDMLYRKDIPDTVVDESNKMMESAVKEVNQSLLGREGVQEIQWVEARTLVGKELLDDHVHLTEEGYRKLNDILWPWVRDFLGNTENDEVFEDKEERSEP</sequence>
<organism evidence="2 3">
    <name type="scientific">Pseudopithomyces chartarum</name>
    <dbReference type="NCBI Taxonomy" id="1892770"/>
    <lineage>
        <taxon>Eukaryota</taxon>
        <taxon>Fungi</taxon>
        <taxon>Dikarya</taxon>
        <taxon>Ascomycota</taxon>
        <taxon>Pezizomycotina</taxon>
        <taxon>Dothideomycetes</taxon>
        <taxon>Pleosporomycetidae</taxon>
        <taxon>Pleosporales</taxon>
        <taxon>Massarineae</taxon>
        <taxon>Didymosphaeriaceae</taxon>
        <taxon>Pseudopithomyces</taxon>
    </lineage>
</organism>
<keyword evidence="3" id="KW-1185">Reference proteome</keyword>
<proteinExistence type="predicted"/>
<dbReference type="SUPFAM" id="SSF52266">
    <property type="entry name" value="SGNH hydrolase"/>
    <property type="match status" value="1"/>
</dbReference>
<dbReference type="InterPro" id="IPR036514">
    <property type="entry name" value="SGNH_hydro_sf"/>
</dbReference>
<reference evidence="2 3" key="1">
    <citation type="submission" date="2021-02" db="EMBL/GenBank/DDBJ databases">
        <title>Genome assembly of Pseudopithomyces chartarum.</title>
        <authorList>
            <person name="Jauregui R."/>
            <person name="Singh J."/>
            <person name="Voisey C."/>
        </authorList>
    </citation>
    <scope>NUCLEOTIDE SEQUENCE [LARGE SCALE GENOMIC DNA]</scope>
    <source>
        <strain evidence="2 3">AGR01</strain>
    </source>
</reference>
<dbReference type="Gene3D" id="3.40.50.1110">
    <property type="entry name" value="SGNH hydrolase"/>
    <property type="match status" value="1"/>
</dbReference>
<evidence type="ECO:0000313" key="2">
    <source>
        <dbReference type="EMBL" id="KAK3201887.1"/>
    </source>
</evidence>
<evidence type="ECO:0000313" key="3">
    <source>
        <dbReference type="Proteomes" id="UP001280581"/>
    </source>
</evidence>
<dbReference type="EMBL" id="WVTA01000015">
    <property type="protein sequence ID" value="KAK3201887.1"/>
    <property type="molecule type" value="Genomic_DNA"/>
</dbReference>
<feature type="compositionally biased region" description="Polar residues" evidence="1">
    <location>
        <begin position="63"/>
        <end position="77"/>
    </location>
</feature>
<dbReference type="Proteomes" id="UP001280581">
    <property type="component" value="Unassembled WGS sequence"/>
</dbReference>
<comment type="caution">
    <text evidence="2">The sequence shown here is derived from an EMBL/GenBank/DDBJ whole genome shotgun (WGS) entry which is preliminary data.</text>
</comment>
<feature type="region of interest" description="Disordered" evidence="1">
    <location>
        <begin position="63"/>
        <end position="83"/>
    </location>
</feature>
<dbReference type="AlphaFoldDB" id="A0AAN6LPJ9"/>
<evidence type="ECO:0000256" key="1">
    <source>
        <dbReference type="SAM" id="MobiDB-lite"/>
    </source>
</evidence>
<name>A0AAN6LPJ9_9PLEO</name>
<protein>
    <recommendedName>
        <fullName evidence="4">SGNH hydrolase-type esterase domain-containing protein</fullName>
    </recommendedName>
</protein>